<dbReference type="Proteomes" id="UP001369082">
    <property type="component" value="Unassembled WGS sequence"/>
</dbReference>
<dbReference type="RefSeq" id="WP_341598977.1">
    <property type="nucleotide sequence ID" value="NZ_JBAKAZ010000093.1"/>
</dbReference>
<protein>
    <recommendedName>
        <fullName evidence="3">Uracil DNA glycosylase superfamily protein</fullName>
    </recommendedName>
</protein>
<dbReference type="Gene3D" id="3.40.470.10">
    <property type="entry name" value="Uracil-DNA glycosylase-like domain"/>
    <property type="match status" value="1"/>
</dbReference>
<evidence type="ECO:0000313" key="1">
    <source>
        <dbReference type="EMBL" id="MEL0630816.1"/>
    </source>
</evidence>
<evidence type="ECO:0000313" key="2">
    <source>
        <dbReference type="Proteomes" id="UP001369082"/>
    </source>
</evidence>
<evidence type="ECO:0008006" key="3">
    <source>
        <dbReference type="Google" id="ProtNLM"/>
    </source>
</evidence>
<proteinExistence type="predicted"/>
<dbReference type="EMBL" id="JBAKAZ010000093">
    <property type="protein sequence ID" value="MEL0630816.1"/>
    <property type="molecule type" value="Genomic_DNA"/>
</dbReference>
<sequence>MSCHISIGTESKIAFVFSCPGRNELEAGYPAAKATGTNLSLFLSKLSAELSYGALTRKKITITNAWDKVEYEELTKRSEATSDDIKGTLNIQRLSKELENISDLIVCCGDKALLAVNECALKTKPKVVTLKHLGNKGLNSIKFDLNGKEILSAKKARELGDKRSAKIIGKENTALRLQILSKNIANQIKI</sequence>
<reference evidence="1 2" key="1">
    <citation type="submission" date="2024-02" db="EMBL/GenBank/DDBJ databases">
        <title>Bacteria isolated from the canopy kelp, Nereocystis luetkeana.</title>
        <authorList>
            <person name="Pfister C.A."/>
            <person name="Younker I.T."/>
            <person name="Light S.H."/>
        </authorList>
    </citation>
    <scope>NUCLEOTIDE SEQUENCE [LARGE SCALE GENOMIC DNA]</scope>
    <source>
        <strain evidence="1 2">TI.1.05</strain>
    </source>
</reference>
<dbReference type="InterPro" id="IPR036895">
    <property type="entry name" value="Uracil-DNA_glycosylase-like_sf"/>
</dbReference>
<keyword evidence="2" id="KW-1185">Reference proteome</keyword>
<organism evidence="1 2">
    <name type="scientific">Psychromonas aquatilis</name>
    <dbReference type="NCBI Taxonomy" id="2005072"/>
    <lineage>
        <taxon>Bacteria</taxon>
        <taxon>Pseudomonadati</taxon>
        <taxon>Pseudomonadota</taxon>
        <taxon>Gammaproteobacteria</taxon>
        <taxon>Alteromonadales</taxon>
        <taxon>Psychromonadaceae</taxon>
        <taxon>Psychromonas</taxon>
    </lineage>
</organism>
<gene>
    <name evidence="1" type="ORF">V6256_14500</name>
</gene>
<comment type="caution">
    <text evidence="1">The sequence shown here is derived from an EMBL/GenBank/DDBJ whole genome shotgun (WGS) entry which is preliminary data.</text>
</comment>
<name>A0ABU9GU90_9GAMM</name>
<accession>A0ABU9GU90</accession>